<dbReference type="AlphaFoldDB" id="A0A482VRJ1"/>
<organism evidence="2 3">
    <name type="scientific">Asbolus verrucosus</name>
    <name type="common">Desert ironclad beetle</name>
    <dbReference type="NCBI Taxonomy" id="1661398"/>
    <lineage>
        <taxon>Eukaryota</taxon>
        <taxon>Metazoa</taxon>
        <taxon>Ecdysozoa</taxon>
        <taxon>Arthropoda</taxon>
        <taxon>Hexapoda</taxon>
        <taxon>Insecta</taxon>
        <taxon>Pterygota</taxon>
        <taxon>Neoptera</taxon>
        <taxon>Endopterygota</taxon>
        <taxon>Coleoptera</taxon>
        <taxon>Polyphaga</taxon>
        <taxon>Cucujiformia</taxon>
        <taxon>Tenebrionidae</taxon>
        <taxon>Pimeliinae</taxon>
        <taxon>Asbolus</taxon>
    </lineage>
</organism>
<accession>A0A482VRJ1</accession>
<keyword evidence="3" id="KW-1185">Reference proteome</keyword>
<sequence>FPRIIRKKQSGSASHFFRKSLRNQKNVSKQQEEAEGKNPAFARSEDGTMPNRSHLCATFVNVFAVFLGAEISSVIPAKE</sequence>
<reference evidence="2 3" key="1">
    <citation type="submission" date="2017-03" db="EMBL/GenBank/DDBJ databases">
        <title>Genome of the blue death feigning beetle - Asbolus verrucosus.</title>
        <authorList>
            <person name="Rider S.D."/>
        </authorList>
    </citation>
    <scope>NUCLEOTIDE SEQUENCE [LARGE SCALE GENOMIC DNA]</scope>
    <source>
        <strain evidence="2">Butters</strain>
        <tissue evidence="2">Head and leg muscle</tissue>
    </source>
</reference>
<evidence type="ECO:0000256" key="1">
    <source>
        <dbReference type="SAM" id="MobiDB-lite"/>
    </source>
</evidence>
<dbReference type="OrthoDB" id="10480549at2759"/>
<name>A0A482VRJ1_ASBVE</name>
<proteinExistence type="predicted"/>
<dbReference type="EMBL" id="QDEB01069825">
    <property type="protein sequence ID" value="RZC35552.1"/>
    <property type="molecule type" value="Genomic_DNA"/>
</dbReference>
<dbReference type="Proteomes" id="UP000292052">
    <property type="component" value="Unassembled WGS sequence"/>
</dbReference>
<evidence type="ECO:0000313" key="2">
    <source>
        <dbReference type="EMBL" id="RZC35552.1"/>
    </source>
</evidence>
<feature type="region of interest" description="Disordered" evidence="1">
    <location>
        <begin position="1"/>
        <end position="47"/>
    </location>
</feature>
<feature type="non-terminal residue" evidence="2">
    <location>
        <position position="1"/>
    </location>
</feature>
<protein>
    <submittedName>
        <fullName evidence="2">Uncharacterized protein</fullName>
    </submittedName>
</protein>
<evidence type="ECO:0000313" key="3">
    <source>
        <dbReference type="Proteomes" id="UP000292052"/>
    </source>
</evidence>
<gene>
    <name evidence="2" type="ORF">BDFB_005592</name>
</gene>
<comment type="caution">
    <text evidence="2">The sequence shown here is derived from an EMBL/GenBank/DDBJ whole genome shotgun (WGS) entry which is preliminary data.</text>
</comment>